<gene>
    <name evidence="1" type="ORF">OCTVUL_1B020903</name>
</gene>
<dbReference type="PANTHER" id="PTHR45913">
    <property type="entry name" value="EPM2A-INTERACTING PROTEIN 1"/>
    <property type="match status" value="1"/>
</dbReference>
<dbReference type="PANTHER" id="PTHR45913:SF22">
    <property type="entry name" value="SCAN BOX DOMAIN-CONTAINING PROTEIN"/>
    <property type="match status" value="1"/>
</dbReference>
<keyword evidence="2" id="KW-1185">Reference proteome</keyword>
<sequence length="644" mass="74035">MTSSHRGHNLRFCLSFEASTSETLAPQRDKEDPALSNKLTIQISQSIASINLLLALLKMSKPNKKKTRQYAVEFLKFGFIPDEHKPFCLLCNQTMSNESMKAGRLEAHLKVRHPNNSNLDLEYFKSLKEKFKNRTKLTSLFHAKQAPHTRALEASYEISLLIAKHGKNHTIGEQLIKPPISIFLKTVLQKDDGDIRTMPLSNNTVSNRIDEMGQDVESQLIEKLKLRKFSLQMDESTIRDSEALLLTYVRYIDHEEFQEEMLFCESFETTTTANDIYIKIKHYLDANKIPKENLLACAADGAPAMMGKNTGCLKMMKDENPNMLTVHCVIHRENLVAKKLSPVLNKILQSVIKCVNSIKRNSKSERLFKQFCINQSTEHVRLLLHTEVRWLSSGNCLKRFMELFDQINDFLSDKCEMKLLSTTDGKAFVSYLTDIFEKLGNLNKQLQGANMTLIDAKAKIFGFITALELWKKKFSKRNFSELYWLSKCEITNDAGIVIIDHLNILIKDFNDRFCDLKAMNFPSWLIQPLLINVSDATIQYQEELSELQHDESVKTLFKLKGTKMWLYDEVERKYPKISTSARELLIPFPSSYLVECGFSAVDNLLEAKRNRLEITKRGDLRLKLTKLSPQIKNLCCMHQAQGSH</sequence>
<evidence type="ECO:0000313" key="2">
    <source>
        <dbReference type="Proteomes" id="UP001162480"/>
    </source>
</evidence>
<evidence type="ECO:0000313" key="1">
    <source>
        <dbReference type="EMBL" id="CAI9719959.1"/>
    </source>
</evidence>
<accession>A0AA36F0F2</accession>
<proteinExistence type="predicted"/>
<dbReference type="InterPro" id="IPR012337">
    <property type="entry name" value="RNaseH-like_sf"/>
</dbReference>
<protein>
    <submittedName>
        <fullName evidence="1">Domain-containing 3-like</fullName>
    </submittedName>
</protein>
<name>A0AA36F0F2_OCTVU</name>
<reference evidence="1" key="1">
    <citation type="submission" date="2023-08" db="EMBL/GenBank/DDBJ databases">
        <authorList>
            <person name="Alioto T."/>
            <person name="Alioto T."/>
            <person name="Gomez Garrido J."/>
        </authorList>
    </citation>
    <scope>NUCLEOTIDE SEQUENCE</scope>
</reference>
<dbReference type="SUPFAM" id="SSF53098">
    <property type="entry name" value="Ribonuclease H-like"/>
    <property type="match status" value="1"/>
</dbReference>
<dbReference type="AlphaFoldDB" id="A0AA36F0F2"/>
<dbReference type="EMBL" id="OX597816">
    <property type="protein sequence ID" value="CAI9719959.1"/>
    <property type="molecule type" value="Genomic_DNA"/>
</dbReference>
<organism evidence="1 2">
    <name type="scientific">Octopus vulgaris</name>
    <name type="common">Common octopus</name>
    <dbReference type="NCBI Taxonomy" id="6645"/>
    <lineage>
        <taxon>Eukaryota</taxon>
        <taxon>Metazoa</taxon>
        <taxon>Spiralia</taxon>
        <taxon>Lophotrochozoa</taxon>
        <taxon>Mollusca</taxon>
        <taxon>Cephalopoda</taxon>
        <taxon>Coleoidea</taxon>
        <taxon>Octopodiformes</taxon>
        <taxon>Octopoda</taxon>
        <taxon>Incirrata</taxon>
        <taxon>Octopodidae</taxon>
        <taxon>Octopus</taxon>
    </lineage>
</organism>
<dbReference type="Proteomes" id="UP001162480">
    <property type="component" value="Chromosome 3"/>
</dbReference>